<dbReference type="InterPro" id="IPR049352">
    <property type="entry name" value="Rost"/>
</dbReference>
<dbReference type="PANTHER" id="PTHR12242:SF48">
    <property type="entry name" value="FAR-17A_AIG1-LIKE PROTEIN"/>
    <property type="match status" value="1"/>
</dbReference>
<keyword evidence="1" id="KW-0812">Transmembrane</keyword>
<dbReference type="AlphaFoldDB" id="A0A8J2T398"/>
<keyword evidence="3" id="KW-1185">Reference proteome</keyword>
<proteinExistence type="predicted"/>
<keyword evidence="1" id="KW-1133">Transmembrane helix</keyword>
<sequence>MASCRQRFALSTYDNRWQEYFCASRCIDDRKAYLAVRVCLFASVLAVFVWSVAHHPSRCYLIYLTNQMLIIEVVYLAFAAYTTASAFYRDAPSPTPWFAKATWVLQDLTLSASFLVFLLYWTLIYDGGTPRPITPFTHGYNFLAMAVDQLLTNQPVRPWHFVYFIGYSILYLIWSAVFYVSGLRCDGDRYIYETLNWKKFDQTALMAAVIILVVCPLVYCGFAACCGRRTRKIENDDLNRRASAMSIELVRRRSSINYDNLPVNRV</sequence>
<dbReference type="OrthoDB" id="419711at2759"/>
<name>A0A8J2T398_9STRA</name>
<dbReference type="Proteomes" id="UP000789595">
    <property type="component" value="Unassembled WGS sequence"/>
</dbReference>
<feature type="transmembrane region" description="Helical" evidence="1">
    <location>
        <begin position="203"/>
        <end position="225"/>
    </location>
</feature>
<organism evidence="2 3">
    <name type="scientific">Pelagomonas calceolata</name>
    <dbReference type="NCBI Taxonomy" id="35677"/>
    <lineage>
        <taxon>Eukaryota</taxon>
        <taxon>Sar</taxon>
        <taxon>Stramenopiles</taxon>
        <taxon>Ochrophyta</taxon>
        <taxon>Pelagophyceae</taxon>
        <taxon>Pelagomonadales</taxon>
        <taxon>Pelagomonadaceae</taxon>
        <taxon>Pelagomonas</taxon>
    </lineage>
</organism>
<evidence type="ECO:0000313" key="2">
    <source>
        <dbReference type="EMBL" id="CAH0379813.1"/>
    </source>
</evidence>
<dbReference type="GO" id="GO:0016020">
    <property type="term" value="C:membrane"/>
    <property type="evidence" value="ECO:0007669"/>
    <property type="project" value="TreeGrafter"/>
</dbReference>
<feature type="transmembrane region" description="Helical" evidence="1">
    <location>
        <begin position="34"/>
        <end position="53"/>
    </location>
</feature>
<dbReference type="EMBL" id="CAKKNE010000006">
    <property type="protein sequence ID" value="CAH0379813.1"/>
    <property type="molecule type" value="Genomic_DNA"/>
</dbReference>
<feature type="transmembrane region" description="Helical" evidence="1">
    <location>
        <begin position="101"/>
        <end position="123"/>
    </location>
</feature>
<comment type="caution">
    <text evidence="2">The sequence shown here is derived from an EMBL/GenBank/DDBJ whole genome shotgun (WGS) entry which is preliminary data.</text>
</comment>
<feature type="transmembrane region" description="Helical" evidence="1">
    <location>
        <begin position="60"/>
        <end position="81"/>
    </location>
</feature>
<feature type="transmembrane region" description="Helical" evidence="1">
    <location>
        <begin position="161"/>
        <end position="183"/>
    </location>
</feature>
<keyword evidence="1" id="KW-0472">Membrane</keyword>
<gene>
    <name evidence="2" type="ORF">PECAL_6P14510</name>
</gene>
<dbReference type="Pfam" id="PF21534">
    <property type="entry name" value="Rost"/>
    <property type="match status" value="1"/>
</dbReference>
<accession>A0A8J2T398</accession>
<reference evidence="2" key="1">
    <citation type="submission" date="2021-11" db="EMBL/GenBank/DDBJ databases">
        <authorList>
            <consortium name="Genoscope - CEA"/>
            <person name="William W."/>
        </authorList>
    </citation>
    <scope>NUCLEOTIDE SEQUENCE</scope>
</reference>
<evidence type="ECO:0000313" key="3">
    <source>
        <dbReference type="Proteomes" id="UP000789595"/>
    </source>
</evidence>
<evidence type="ECO:0008006" key="4">
    <source>
        <dbReference type="Google" id="ProtNLM"/>
    </source>
</evidence>
<dbReference type="PANTHER" id="PTHR12242">
    <property type="entry name" value="OS02G0130600 PROTEIN-RELATED"/>
    <property type="match status" value="1"/>
</dbReference>
<protein>
    <recommendedName>
        <fullName evidence="4">Protein rolling stone-like</fullName>
    </recommendedName>
</protein>
<evidence type="ECO:0000256" key="1">
    <source>
        <dbReference type="SAM" id="Phobius"/>
    </source>
</evidence>